<comment type="cofactor">
    <cofactor evidence="12">
        <name>Mg(2+)</name>
        <dbReference type="ChEBI" id="CHEBI:18420"/>
    </cofactor>
    <cofactor evidence="12">
        <name>Mn(2+)</name>
        <dbReference type="ChEBI" id="CHEBI:29035"/>
    </cofactor>
    <text evidence="12">Binds 1 divalent metal cation per subunit; can use either Mg(2+) or Mn(2+).</text>
</comment>
<keyword evidence="12" id="KW-0539">Nucleus</keyword>
<comment type="catalytic activity">
    <reaction evidence="10">
        <text>dITP + H2O = dIMP + diphosphate + H(+)</text>
        <dbReference type="Rhea" id="RHEA:28342"/>
        <dbReference type="ChEBI" id="CHEBI:15377"/>
        <dbReference type="ChEBI" id="CHEBI:15378"/>
        <dbReference type="ChEBI" id="CHEBI:33019"/>
        <dbReference type="ChEBI" id="CHEBI:61194"/>
        <dbReference type="ChEBI" id="CHEBI:61382"/>
        <dbReference type="EC" id="3.6.1.66"/>
    </reaction>
    <physiologicalReaction direction="left-to-right" evidence="10">
        <dbReference type="Rhea" id="RHEA:28343"/>
    </physiologicalReaction>
</comment>
<dbReference type="NCBIfam" id="TIGR00042">
    <property type="entry name" value="RdgB/HAM1 family non-canonical purine NTP pyrophosphatase"/>
    <property type="match status" value="1"/>
</dbReference>
<evidence type="ECO:0000256" key="1">
    <source>
        <dbReference type="ARBA" id="ARBA00008023"/>
    </source>
</evidence>
<dbReference type="AlphaFoldDB" id="A0A2U1IZU5"/>
<feature type="binding site" evidence="12">
    <location>
        <position position="68"/>
    </location>
    <ligand>
        <name>Mg(2+)</name>
        <dbReference type="ChEBI" id="CHEBI:18420"/>
    </ligand>
</feature>
<comment type="similarity">
    <text evidence="1 12 13">Belongs to the HAM1 NTPase family.</text>
</comment>
<dbReference type="InterPro" id="IPR027502">
    <property type="entry name" value="ITPase"/>
</dbReference>
<keyword evidence="6 12" id="KW-0460">Magnesium</keyword>
<keyword evidence="4 12" id="KW-0547">Nucleotide-binding</keyword>
<dbReference type="GO" id="GO:0005634">
    <property type="term" value="C:nucleus"/>
    <property type="evidence" value="ECO:0007669"/>
    <property type="project" value="UniProtKB-SubCell"/>
</dbReference>
<feature type="binding site" evidence="12">
    <location>
        <begin position="12"/>
        <end position="17"/>
    </location>
    <ligand>
        <name>ITP</name>
        <dbReference type="ChEBI" id="CHEBI:61402"/>
    </ligand>
</feature>
<keyword evidence="5 12" id="KW-0378">Hydrolase</keyword>
<organism evidence="14 15">
    <name type="scientific">Smittium angustum</name>
    <dbReference type="NCBI Taxonomy" id="133377"/>
    <lineage>
        <taxon>Eukaryota</taxon>
        <taxon>Fungi</taxon>
        <taxon>Fungi incertae sedis</taxon>
        <taxon>Zoopagomycota</taxon>
        <taxon>Kickxellomycotina</taxon>
        <taxon>Harpellomycetes</taxon>
        <taxon>Harpellales</taxon>
        <taxon>Legeriomycetaceae</taxon>
        <taxon>Smittium</taxon>
    </lineage>
</organism>
<keyword evidence="7 12" id="KW-0546">Nucleotide metabolism</keyword>
<reference evidence="14 15" key="1">
    <citation type="journal article" date="2018" name="MBio">
        <title>Comparative Genomics Reveals the Core Gene Toolbox for the Fungus-Insect Symbiosis.</title>
        <authorList>
            <person name="Wang Y."/>
            <person name="Stata M."/>
            <person name="Wang W."/>
            <person name="Stajich J.E."/>
            <person name="White M.M."/>
            <person name="Moncalvo J.M."/>
        </authorList>
    </citation>
    <scope>NUCLEOTIDE SEQUENCE [LARGE SCALE GENOMIC DNA]</scope>
    <source>
        <strain evidence="14 15">AUS-126-30</strain>
    </source>
</reference>
<evidence type="ECO:0000313" key="15">
    <source>
        <dbReference type="Proteomes" id="UP000245591"/>
    </source>
</evidence>
<keyword evidence="15" id="KW-1185">Reference proteome</keyword>
<dbReference type="InterPro" id="IPR002637">
    <property type="entry name" value="RdgB/HAM1"/>
</dbReference>
<dbReference type="Pfam" id="PF01725">
    <property type="entry name" value="Ham1p_like"/>
    <property type="match status" value="1"/>
</dbReference>
<feature type="binding site" evidence="12">
    <location>
        <begin position="172"/>
        <end position="173"/>
    </location>
    <ligand>
        <name>ITP</name>
        <dbReference type="ChEBI" id="CHEBI:61402"/>
    </ligand>
</feature>
<name>A0A2U1IZU5_SMIAN</name>
<evidence type="ECO:0000256" key="6">
    <source>
        <dbReference type="ARBA" id="ARBA00022842"/>
    </source>
</evidence>
<feature type="binding site" evidence="12">
    <location>
        <position position="52"/>
    </location>
    <ligand>
        <name>ITP</name>
        <dbReference type="ChEBI" id="CHEBI:61402"/>
    </ligand>
</feature>
<evidence type="ECO:0000256" key="8">
    <source>
        <dbReference type="ARBA" id="ARBA00054940"/>
    </source>
</evidence>
<keyword evidence="2 12" id="KW-0963">Cytoplasm</keyword>
<feature type="binding site" evidence="12">
    <location>
        <position position="167"/>
    </location>
    <ligand>
        <name>ITP</name>
        <dbReference type="ChEBI" id="CHEBI:61402"/>
    </ligand>
</feature>
<gene>
    <name evidence="14" type="ORF">BB558_005732</name>
</gene>
<comment type="subunit">
    <text evidence="12">Homodimer.</text>
</comment>
<dbReference type="CDD" id="cd00515">
    <property type="entry name" value="HAM1"/>
    <property type="match status" value="1"/>
</dbReference>
<dbReference type="GO" id="GO:0009117">
    <property type="term" value="P:nucleotide metabolic process"/>
    <property type="evidence" value="ECO:0007669"/>
    <property type="project" value="UniProtKB-KW"/>
</dbReference>
<dbReference type="Proteomes" id="UP000245591">
    <property type="component" value="Unassembled WGS sequence"/>
</dbReference>
<accession>A0A2U1IZU5</accession>
<evidence type="ECO:0000256" key="4">
    <source>
        <dbReference type="ARBA" id="ARBA00022741"/>
    </source>
</evidence>
<dbReference type="FunFam" id="3.90.950.10:FF:000003">
    <property type="entry name" value="Inosine triphosphate pyrophosphatase"/>
    <property type="match status" value="1"/>
</dbReference>
<evidence type="ECO:0000256" key="7">
    <source>
        <dbReference type="ARBA" id="ARBA00023080"/>
    </source>
</evidence>
<dbReference type="GO" id="GO:0009204">
    <property type="term" value="P:deoxyribonucleoside triphosphate catabolic process"/>
    <property type="evidence" value="ECO:0007669"/>
    <property type="project" value="UniProtKB-UniRule"/>
</dbReference>
<evidence type="ECO:0000256" key="12">
    <source>
        <dbReference type="HAMAP-Rule" id="MF_03148"/>
    </source>
</evidence>
<comment type="function">
    <text evidence="12">Pyrophosphatase that hydrolyzes non-canonical purine nucleotides such as inosine triphosphate (ITP), deoxyinosine triphosphate (dITP) or xanthosine 5'-triphosphate (XTP) to their respective monophosphate derivatives. The enzyme does not distinguish between the deoxy- and ribose forms. Probably excludes non-canonical purines from RNA and DNA precursor pools, thus preventing their incorporation into RNA and DNA and avoiding chromosomal lesions.</text>
</comment>
<feature type="binding site" evidence="12">
    <location>
        <begin position="144"/>
        <end position="147"/>
    </location>
    <ligand>
        <name>ITP</name>
        <dbReference type="ChEBI" id="CHEBI:61402"/>
    </ligand>
</feature>
<dbReference type="GO" id="GO:0036220">
    <property type="term" value="F:ITP diphosphatase activity"/>
    <property type="evidence" value="ECO:0007669"/>
    <property type="project" value="UniProtKB-UniRule"/>
</dbReference>
<comment type="catalytic activity">
    <reaction evidence="9">
        <text>ITP + H2O = IMP + diphosphate + H(+)</text>
        <dbReference type="Rhea" id="RHEA:29399"/>
        <dbReference type="ChEBI" id="CHEBI:15377"/>
        <dbReference type="ChEBI" id="CHEBI:15378"/>
        <dbReference type="ChEBI" id="CHEBI:33019"/>
        <dbReference type="ChEBI" id="CHEBI:58053"/>
        <dbReference type="ChEBI" id="CHEBI:61402"/>
        <dbReference type="EC" id="3.6.1.66"/>
    </reaction>
    <physiologicalReaction direction="left-to-right" evidence="9">
        <dbReference type="Rhea" id="RHEA:29400"/>
    </physiologicalReaction>
</comment>
<dbReference type="PANTHER" id="PTHR11067">
    <property type="entry name" value="INOSINE TRIPHOSPHATE PYROPHOSPHATASE/HAM1 PROTEIN"/>
    <property type="match status" value="1"/>
</dbReference>
<evidence type="ECO:0000256" key="9">
    <source>
        <dbReference type="ARBA" id="ARBA00093218"/>
    </source>
</evidence>
<feature type="binding site" evidence="12">
    <location>
        <begin position="68"/>
        <end position="69"/>
    </location>
    <ligand>
        <name>ITP</name>
        <dbReference type="ChEBI" id="CHEBI:61402"/>
    </ligand>
</feature>
<dbReference type="SUPFAM" id="SSF52972">
    <property type="entry name" value="ITPase-like"/>
    <property type="match status" value="1"/>
</dbReference>
<evidence type="ECO:0000256" key="11">
    <source>
        <dbReference type="ARBA" id="ARBA00093271"/>
    </source>
</evidence>
<evidence type="ECO:0000256" key="3">
    <source>
        <dbReference type="ARBA" id="ARBA00022723"/>
    </source>
</evidence>
<evidence type="ECO:0000256" key="2">
    <source>
        <dbReference type="ARBA" id="ARBA00022490"/>
    </source>
</evidence>
<dbReference type="GO" id="GO:0046872">
    <property type="term" value="F:metal ion binding"/>
    <property type="evidence" value="ECO:0007669"/>
    <property type="project" value="UniProtKB-KW"/>
</dbReference>
<feature type="binding site" evidence="12">
    <location>
        <position position="40"/>
    </location>
    <ligand>
        <name>Mg(2+)</name>
        <dbReference type="ChEBI" id="CHEBI:18420"/>
    </ligand>
</feature>
<comment type="catalytic activity">
    <reaction evidence="12">
        <text>XTP + H2O = XMP + diphosphate + H(+)</text>
        <dbReference type="Rhea" id="RHEA:28610"/>
        <dbReference type="ChEBI" id="CHEBI:15377"/>
        <dbReference type="ChEBI" id="CHEBI:15378"/>
        <dbReference type="ChEBI" id="CHEBI:33019"/>
        <dbReference type="ChEBI" id="CHEBI:57464"/>
        <dbReference type="ChEBI" id="CHEBI:61314"/>
        <dbReference type="EC" id="3.6.1.66"/>
    </reaction>
</comment>
<dbReference type="HAMAP" id="MF_03148">
    <property type="entry name" value="HAM1_NTPase"/>
    <property type="match status" value="1"/>
</dbReference>
<dbReference type="GO" id="GO:0036222">
    <property type="term" value="F:XTP diphosphatase activity"/>
    <property type="evidence" value="ECO:0007669"/>
    <property type="project" value="UniProtKB-UniRule"/>
</dbReference>
<dbReference type="GO" id="GO:0000166">
    <property type="term" value="F:nucleotide binding"/>
    <property type="evidence" value="ECO:0007669"/>
    <property type="project" value="UniProtKB-KW"/>
</dbReference>
<protein>
    <recommendedName>
        <fullName evidence="12">Inosine triphosphate pyrophosphatase</fullName>
        <shortName evidence="12">ITPase</shortName>
        <shortName evidence="12">Inosine triphosphatase</shortName>
        <ecNumber evidence="12">3.6.1.66</ecNumber>
    </recommendedName>
    <alternativeName>
        <fullName evidence="12">Non-canonical purine NTP pyrophosphatase</fullName>
    </alternativeName>
    <alternativeName>
        <fullName evidence="12">Non-standard purine NTP pyrophosphatase</fullName>
    </alternativeName>
    <alternativeName>
        <fullName evidence="12">Nucleoside-triphosphate diphosphatase</fullName>
    </alternativeName>
    <alternativeName>
        <fullName evidence="12">Nucleoside-triphosphate pyrophosphatase</fullName>
        <shortName evidence="12">NTPase</shortName>
    </alternativeName>
    <alternativeName>
        <fullName evidence="12">XTP/dITP diphosphatase</fullName>
    </alternativeName>
</protein>
<evidence type="ECO:0000256" key="10">
    <source>
        <dbReference type="ARBA" id="ARBA00093255"/>
    </source>
</evidence>
<keyword evidence="12" id="KW-0464">Manganese</keyword>
<dbReference type="InterPro" id="IPR029001">
    <property type="entry name" value="ITPase-like_fam"/>
</dbReference>
<dbReference type="GO" id="GO:0005737">
    <property type="term" value="C:cytoplasm"/>
    <property type="evidence" value="ECO:0007669"/>
    <property type="project" value="UniProtKB-SubCell"/>
</dbReference>
<evidence type="ECO:0000313" key="14">
    <source>
        <dbReference type="EMBL" id="PVZ98262.1"/>
    </source>
</evidence>
<comment type="function">
    <text evidence="8">Pyrophosphatase that hydrolyzes the non-canonical purine nucleotides inosine triphosphate (ITP), deoxyinosine triphosphate (dITP) as well as 2'-deoxy-N-6-hydroxylaminopurine triphosphate (dHAPTP) and xanthosine 5'-triphosphate (XTP) to their respective monophosphate derivatives. The enzyme does not distinguish between the deoxy- and ribose forms. Probably excludes non-canonical purines from RNA and DNA precursor pools, thus preventing their incorporation into RNA and DNA and avoiding chromosomal lesions.</text>
</comment>
<dbReference type="EC" id="3.6.1.66" evidence="12"/>
<dbReference type="EMBL" id="MBFU01000567">
    <property type="protein sequence ID" value="PVZ98262.1"/>
    <property type="molecule type" value="Genomic_DNA"/>
</dbReference>
<dbReference type="PANTHER" id="PTHR11067:SF9">
    <property type="entry name" value="INOSINE TRIPHOSPHATE PYROPHOSPHATASE"/>
    <property type="match status" value="1"/>
</dbReference>
<proteinExistence type="inferred from homology"/>
<dbReference type="Gene3D" id="3.90.950.10">
    <property type="match status" value="1"/>
</dbReference>
<evidence type="ECO:0000256" key="13">
    <source>
        <dbReference type="RuleBase" id="RU003781"/>
    </source>
</evidence>
<evidence type="ECO:0000256" key="5">
    <source>
        <dbReference type="ARBA" id="ARBA00022801"/>
    </source>
</evidence>
<dbReference type="GO" id="GO:0035870">
    <property type="term" value="F:dITP diphosphatase activity"/>
    <property type="evidence" value="ECO:0007669"/>
    <property type="project" value="UniProtKB-UniRule"/>
</dbReference>
<comment type="caution">
    <text evidence="14">The sequence shown here is derived from an EMBL/GenBank/DDBJ whole genome shotgun (WGS) entry which is preliminary data.</text>
</comment>
<comment type="catalytic activity">
    <reaction evidence="11">
        <text>N(6)-hydroxy-dATP + H2O = N(6)-hydroxy-dAMP + diphosphate + H(+)</text>
        <dbReference type="Rhea" id="RHEA:83971"/>
        <dbReference type="ChEBI" id="CHEBI:15377"/>
        <dbReference type="ChEBI" id="CHEBI:15378"/>
        <dbReference type="ChEBI" id="CHEBI:33019"/>
        <dbReference type="ChEBI" id="CHEBI:233529"/>
        <dbReference type="ChEBI" id="CHEBI:233530"/>
    </reaction>
    <physiologicalReaction direction="left-to-right" evidence="11">
        <dbReference type="Rhea" id="RHEA:83972"/>
    </physiologicalReaction>
</comment>
<keyword evidence="3 12" id="KW-0479">Metal-binding</keyword>
<sequence>MFGQIMKVTFVTGNKNKLAEVVKIIGDSLQLDSKDVDIVEIQGTAEEITIHKCLEAAKVVNGPVIIEDTGLCFNVLNGLPGPYVKWFLKEIGPAGLHKMLNGFEDKTGYAICTMGYCEGPEHEPILFKGITNGTIVEPRGPQNFGWDPVFQPEGYNQTYAEMSAETKNSCSHRYKSIKLLQEYLSSKVENKV</sequence>
<comment type="subcellular location">
    <subcellularLocation>
        <location evidence="12">Cytoplasm</location>
    </subcellularLocation>
    <subcellularLocation>
        <location evidence="12">Nucleus</location>
    </subcellularLocation>
</comment>